<evidence type="ECO:0000313" key="12">
    <source>
        <dbReference type="Proteomes" id="UP000293874"/>
    </source>
</evidence>
<dbReference type="InterPro" id="IPR050099">
    <property type="entry name" value="SIS_GmhA/DiaA_subfam"/>
</dbReference>
<gene>
    <name evidence="9" type="primary">gmhA</name>
    <name evidence="11" type="ORF">EV199_1790</name>
</gene>
<comment type="caution">
    <text evidence="11">The sequence shown here is derived from an EMBL/GenBank/DDBJ whole genome shotgun (WGS) entry which is preliminary data.</text>
</comment>
<dbReference type="InterPro" id="IPR004515">
    <property type="entry name" value="Phosphoheptose_Isoase"/>
</dbReference>
<accession>A0A4Q7N4I2</accession>
<evidence type="ECO:0000256" key="3">
    <source>
        <dbReference type="ARBA" id="ARBA00009894"/>
    </source>
</evidence>
<keyword evidence="6 9" id="KW-0862">Zinc</keyword>
<dbReference type="PANTHER" id="PTHR30390:SF6">
    <property type="entry name" value="DNAA INITIATOR-ASSOCIATING PROTEIN DIAA"/>
    <property type="match status" value="1"/>
</dbReference>
<dbReference type="InterPro" id="IPR035461">
    <property type="entry name" value="GmhA/DiaA"/>
</dbReference>
<dbReference type="RefSeq" id="WP_130540247.1">
    <property type="nucleotide sequence ID" value="NZ_CP042431.1"/>
</dbReference>
<dbReference type="InterPro" id="IPR001347">
    <property type="entry name" value="SIS_dom"/>
</dbReference>
<evidence type="ECO:0000256" key="1">
    <source>
        <dbReference type="ARBA" id="ARBA00000348"/>
    </source>
</evidence>
<dbReference type="UniPathway" id="UPA00041">
    <property type="reaction ID" value="UER00436"/>
</dbReference>
<sequence>MQSKIKEIISASIAVKEKVLQDEAIVKVIEDITNLTVAALKNGNRVYFCGNGGSAADAQHLAAEFSGRFYKDRDALPAEALHVNTSYLTAVANDYSYDVVYARLVKGICNKGDVLIGLSTSGNSGNIVKAFEVAREKGVTTIGFTGESGGKMKELSDYLVNVPSKDTPRIQESHILLGHIYCQLVEEKYFG</sequence>
<organism evidence="11 12">
    <name type="scientific">Pseudobacter ginsenosidimutans</name>
    <dbReference type="NCBI Taxonomy" id="661488"/>
    <lineage>
        <taxon>Bacteria</taxon>
        <taxon>Pseudomonadati</taxon>
        <taxon>Bacteroidota</taxon>
        <taxon>Chitinophagia</taxon>
        <taxon>Chitinophagales</taxon>
        <taxon>Chitinophagaceae</taxon>
        <taxon>Pseudobacter</taxon>
    </lineage>
</organism>
<keyword evidence="5 9" id="KW-0479">Metal-binding</keyword>
<dbReference type="PANTHER" id="PTHR30390">
    <property type="entry name" value="SEDOHEPTULOSE 7-PHOSPHATE ISOMERASE / DNAA INITIATOR-ASSOCIATING FACTOR FOR REPLICATION INITIATION"/>
    <property type="match status" value="1"/>
</dbReference>
<dbReference type="GO" id="GO:0005737">
    <property type="term" value="C:cytoplasm"/>
    <property type="evidence" value="ECO:0007669"/>
    <property type="project" value="UniProtKB-SubCell"/>
</dbReference>
<dbReference type="AlphaFoldDB" id="A0A4Q7N4I2"/>
<name>A0A4Q7N4I2_9BACT</name>
<evidence type="ECO:0000256" key="8">
    <source>
        <dbReference type="ARBA" id="ARBA00023277"/>
    </source>
</evidence>
<dbReference type="GO" id="GO:0008270">
    <property type="term" value="F:zinc ion binding"/>
    <property type="evidence" value="ECO:0007669"/>
    <property type="project" value="UniProtKB-UniRule"/>
</dbReference>
<keyword evidence="12" id="KW-1185">Reference proteome</keyword>
<feature type="binding site" evidence="9">
    <location>
        <position position="179"/>
    </location>
    <ligand>
        <name>Zn(2+)</name>
        <dbReference type="ChEBI" id="CHEBI:29105"/>
    </ligand>
</feature>
<feature type="binding site" evidence="9">
    <location>
        <begin position="119"/>
        <end position="121"/>
    </location>
    <ligand>
        <name>substrate</name>
    </ligand>
</feature>
<evidence type="ECO:0000256" key="4">
    <source>
        <dbReference type="ARBA" id="ARBA00022490"/>
    </source>
</evidence>
<feature type="binding site" evidence="9">
    <location>
        <position position="124"/>
    </location>
    <ligand>
        <name>substrate</name>
    </ligand>
</feature>
<feature type="binding site" evidence="9">
    <location>
        <position position="64"/>
    </location>
    <ligand>
        <name>substrate</name>
    </ligand>
</feature>
<dbReference type="Gene3D" id="3.40.50.10490">
    <property type="entry name" value="Glucose-6-phosphate isomerase like protein, domain 1"/>
    <property type="match status" value="1"/>
</dbReference>
<comment type="function">
    <text evidence="9">Catalyzes the isomerization of sedoheptulose 7-phosphate in D-glycero-D-manno-heptose 7-phosphate.</text>
</comment>
<dbReference type="GO" id="GO:0005975">
    <property type="term" value="P:carbohydrate metabolic process"/>
    <property type="evidence" value="ECO:0007669"/>
    <property type="project" value="UniProtKB-UniRule"/>
</dbReference>
<feature type="binding site" evidence="9">
    <location>
        <position position="60"/>
    </location>
    <ligand>
        <name>Zn(2+)</name>
        <dbReference type="ChEBI" id="CHEBI:29105"/>
    </ligand>
</feature>
<comment type="cofactor">
    <cofactor evidence="9">
        <name>Zn(2+)</name>
        <dbReference type="ChEBI" id="CHEBI:29105"/>
    </cofactor>
    <text evidence="9">Binds 1 zinc ion per subunit.</text>
</comment>
<evidence type="ECO:0000259" key="10">
    <source>
        <dbReference type="PROSITE" id="PS51464"/>
    </source>
</evidence>
<evidence type="ECO:0000256" key="2">
    <source>
        <dbReference type="ARBA" id="ARBA00004496"/>
    </source>
</evidence>
<dbReference type="CDD" id="cd05006">
    <property type="entry name" value="SIS_GmhA"/>
    <property type="match status" value="1"/>
</dbReference>
<comment type="pathway">
    <text evidence="9">Carbohydrate biosynthesis; D-glycero-D-manno-heptose 7-phosphate biosynthesis; D-glycero-alpha-D-manno-heptose 7-phosphate and D-glycero-beta-D-manno-heptose 7-phosphate from sedoheptulose 7-phosphate: step 1/1.</text>
</comment>
<feature type="domain" description="SIS" evidence="10">
    <location>
        <begin position="36"/>
        <end position="191"/>
    </location>
</feature>
<dbReference type="Pfam" id="PF13580">
    <property type="entry name" value="SIS_2"/>
    <property type="match status" value="1"/>
</dbReference>
<feature type="binding site" evidence="9">
    <location>
        <position position="171"/>
    </location>
    <ligand>
        <name>Zn(2+)</name>
        <dbReference type="ChEBI" id="CHEBI:29105"/>
    </ligand>
</feature>
<reference evidence="11 12" key="1">
    <citation type="submission" date="2019-02" db="EMBL/GenBank/DDBJ databases">
        <title>Genomic Encyclopedia of Type Strains, Phase IV (KMG-IV): sequencing the most valuable type-strain genomes for metagenomic binning, comparative biology and taxonomic classification.</title>
        <authorList>
            <person name="Goeker M."/>
        </authorList>
    </citation>
    <scope>NUCLEOTIDE SEQUENCE [LARGE SCALE GENOMIC DNA]</scope>
    <source>
        <strain evidence="11 12">DSM 18116</strain>
    </source>
</reference>
<dbReference type="EC" id="5.3.1.28" evidence="9"/>
<feature type="binding site" evidence="9">
    <location>
        <position position="64"/>
    </location>
    <ligand>
        <name>Zn(2+)</name>
        <dbReference type="ChEBI" id="CHEBI:29105"/>
    </ligand>
</feature>
<evidence type="ECO:0000256" key="6">
    <source>
        <dbReference type="ARBA" id="ARBA00022833"/>
    </source>
</evidence>
<evidence type="ECO:0000256" key="5">
    <source>
        <dbReference type="ARBA" id="ARBA00022723"/>
    </source>
</evidence>
<dbReference type="EMBL" id="SGXA01000001">
    <property type="protein sequence ID" value="RZS75914.1"/>
    <property type="molecule type" value="Genomic_DNA"/>
</dbReference>
<keyword evidence="8 9" id="KW-0119">Carbohydrate metabolism</keyword>
<dbReference type="InterPro" id="IPR046348">
    <property type="entry name" value="SIS_dom_sf"/>
</dbReference>
<comment type="subcellular location">
    <subcellularLocation>
        <location evidence="2 9">Cytoplasm</location>
    </subcellularLocation>
</comment>
<feature type="binding site" evidence="9">
    <location>
        <begin position="51"/>
        <end position="53"/>
    </location>
    <ligand>
        <name>substrate</name>
    </ligand>
</feature>
<dbReference type="GO" id="GO:0008968">
    <property type="term" value="F:D-sedoheptulose 7-phosphate isomerase activity"/>
    <property type="evidence" value="ECO:0007669"/>
    <property type="project" value="UniProtKB-UniRule"/>
</dbReference>
<feature type="binding site" evidence="9">
    <location>
        <position position="171"/>
    </location>
    <ligand>
        <name>substrate</name>
    </ligand>
</feature>
<evidence type="ECO:0000256" key="9">
    <source>
        <dbReference type="HAMAP-Rule" id="MF_00067"/>
    </source>
</evidence>
<comment type="similarity">
    <text evidence="3 9">Belongs to the SIS family. GmhA subfamily.</text>
</comment>
<dbReference type="GO" id="GO:0097367">
    <property type="term" value="F:carbohydrate derivative binding"/>
    <property type="evidence" value="ECO:0007669"/>
    <property type="project" value="InterPro"/>
</dbReference>
<dbReference type="Proteomes" id="UP000293874">
    <property type="component" value="Unassembled WGS sequence"/>
</dbReference>
<evidence type="ECO:0000256" key="7">
    <source>
        <dbReference type="ARBA" id="ARBA00023235"/>
    </source>
</evidence>
<keyword evidence="7 9" id="KW-0413">Isomerase</keyword>
<dbReference type="SUPFAM" id="SSF53697">
    <property type="entry name" value="SIS domain"/>
    <property type="match status" value="1"/>
</dbReference>
<evidence type="ECO:0000313" key="11">
    <source>
        <dbReference type="EMBL" id="RZS75914.1"/>
    </source>
</evidence>
<comment type="catalytic activity">
    <reaction evidence="1 9">
        <text>2 D-sedoheptulose 7-phosphate = D-glycero-alpha-D-manno-heptose 7-phosphate + D-glycero-beta-D-manno-heptose 7-phosphate</text>
        <dbReference type="Rhea" id="RHEA:27489"/>
        <dbReference type="ChEBI" id="CHEBI:57483"/>
        <dbReference type="ChEBI" id="CHEBI:60203"/>
        <dbReference type="ChEBI" id="CHEBI:60204"/>
        <dbReference type="EC" id="5.3.1.28"/>
    </reaction>
</comment>
<comment type="miscellaneous">
    <text evidence="9">The reaction produces a racemic mixture of D-glycero-alpha-D-manno-heptose 7-phosphate and D-glycero-beta-D-manno-heptose 7-phosphate.</text>
</comment>
<dbReference type="PROSITE" id="PS51464">
    <property type="entry name" value="SIS"/>
    <property type="match status" value="1"/>
</dbReference>
<proteinExistence type="inferred from homology"/>
<keyword evidence="4 9" id="KW-0963">Cytoplasm</keyword>
<dbReference type="GO" id="GO:2001061">
    <property type="term" value="P:D-glycero-D-manno-heptose 7-phosphate biosynthetic process"/>
    <property type="evidence" value="ECO:0007669"/>
    <property type="project" value="UniProtKB-UniPathway"/>
</dbReference>
<dbReference type="HAMAP" id="MF_00067">
    <property type="entry name" value="GmhA"/>
    <property type="match status" value="1"/>
</dbReference>
<feature type="binding site" evidence="9">
    <location>
        <begin position="93"/>
        <end position="94"/>
    </location>
    <ligand>
        <name>substrate</name>
    </ligand>
</feature>
<protein>
    <recommendedName>
        <fullName evidence="9">Phosphoheptose isomerase</fullName>
        <ecNumber evidence="9">5.3.1.28</ecNumber>
    </recommendedName>
    <alternativeName>
        <fullName evidence="9">Sedoheptulose 7-phosphate isomerase</fullName>
    </alternativeName>
</protein>
<dbReference type="OrthoDB" id="9781311at2"/>